<organism evidence="2 3">
    <name type="scientific">Streptomyces similanensis</name>
    <dbReference type="NCBI Taxonomy" id="1274988"/>
    <lineage>
        <taxon>Bacteria</taxon>
        <taxon>Bacillati</taxon>
        <taxon>Actinomycetota</taxon>
        <taxon>Actinomycetes</taxon>
        <taxon>Kitasatosporales</taxon>
        <taxon>Streptomycetaceae</taxon>
        <taxon>Streptomyces</taxon>
    </lineage>
</organism>
<dbReference type="EMBL" id="BAABKC010000073">
    <property type="protein sequence ID" value="GAA5066598.1"/>
    <property type="molecule type" value="Genomic_DNA"/>
</dbReference>
<evidence type="ECO:0000256" key="1">
    <source>
        <dbReference type="SAM" id="MobiDB-lite"/>
    </source>
</evidence>
<evidence type="ECO:0000313" key="3">
    <source>
        <dbReference type="Proteomes" id="UP001500124"/>
    </source>
</evidence>
<comment type="caution">
    <text evidence="2">The sequence shown here is derived from an EMBL/GenBank/DDBJ whole genome shotgun (WGS) entry which is preliminary data.</text>
</comment>
<reference evidence="3" key="1">
    <citation type="journal article" date="2019" name="Int. J. Syst. Evol. Microbiol.">
        <title>The Global Catalogue of Microorganisms (GCM) 10K type strain sequencing project: providing services to taxonomists for standard genome sequencing and annotation.</title>
        <authorList>
            <consortium name="The Broad Institute Genomics Platform"/>
            <consortium name="The Broad Institute Genome Sequencing Center for Infectious Disease"/>
            <person name="Wu L."/>
            <person name="Ma J."/>
        </authorList>
    </citation>
    <scope>NUCLEOTIDE SEQUENCE [LARGE SCALE GENOMIC DNA]</scope>
    <source>
        <strain evidence="3">JCM 18410</strain>
    </source>
</reference>
<protein>
    <submittedName>
        <fullName evidence="2">Uncharacterized protein</fullName>
    </submittedName>
</protein>
<dbReference type="RefSeq" id="WP_345670231.1">
    <property type="nucleotide sequence ID" value="NZ_BAABKC010000073.1"/>
</dbReference>
<sequence length="160" mass="17578">MNMQEAAEHADKILDGTFAAIKPTVHWTHGQSTEGSCDVSRRRAVMTVISEERRGNFLGVVERYWKSQGFSQIGMNRNAKSPAMYFQTPDEFNVRLLIGDNGQAFFEVATPCVEKSSVSPPASKTVGPNYAGKPIPDPNVHSDFWSASTPITSASPTRSR</sequence>
<name>A0ABP9KWH2_9ACTN</name>
<feature type="compositionally biased region" description="Low complexity" evidence="1">
    <location>
        <begin position="146"/>
        <end position="160"/>
    </location>
</feature>
<proteinExistence type="predicted"/>
<keyword evidence="3" id="KW-1185">Reference proteome</keyword>
<gene>
    <name evidence="2" type="ORF">GCM10023336_48440</name>
</gene>
<accession>A0ABP9KWH2</accession>
<feature type="region of interest" description="Disordered" evidence="1">
    <location>
        <begin position="117"/>
        <end position="160"/>
    </location>
</feature>
<dbReference type="Proteomes" id="UP001500124">
    <property type="component" value="Unassembled WGS sequence"/>
</dbReference>
<evidence type="ECO:0000313" key="2">
    <source>
        <dbReference type="EMBL" id="GAA5066598.1"/>
    </source>
</evidence>